<dbReference type="InterPro" id="IPR004279">
    <property type="entry name" value="Perilipin"/>
</dbReference>
<keyword evidence="3" id="KW-0551">Lipid droplet</keyword>
<dbReference type="Gene3D" id="1.20.120.340">
    <property type="entry name" value="Flagellar protein FliS"/>
    <property type="match status" value="1"/>
</dbReference>
<gene>
    <name evidence="5" type="primary">Plin3_5</name>
    <name evidence="5" type="ORF">GRAVAR_R15195</name>
</gene>
<evidence type="ECO:0000256" key="4">
    <source>
        <dbReference type="SAM" id="MobiDB-lite"/>
    </source>
</evidence>
<comment type="subcellular location">
    <subcellularLocation>
        <location evidence="1">Lipid droplet</location>
    </subcellularLocation>
</comment>
<sequence length="161" mass="17160">AGAPQVEVQTLAMLRGLLHQLHGACALLASSARAFPGSVQETAGHVWHGVEGVQASLARAHSLHDLSGLVLAQSWDRVARAQLGIDELLGHVGQHTPLPWLVGPFAPALVEYPEDVPVEMAKWQGCVTIGGTRQVPAVPRVEPQPQWGQRDDGLSDPAWDS</sequence>
<evidence type="ECO:0000256" key="1">
    <source>
        <dbReference type="ARBA" id="ARBA00004502"/>
    </source>
</evidence>
<organism evidence="5 6">
    <name type="scientific">Grallaria varia</name>
    <name type="common">variegated antpitta</name>
    <dbReference type="NCBI Taxonomy" id="117165"/>
    <lineage>
        <taxon>Eukaryota</taxon>
        <taxon>Metazoa</taxon>
        <taxon>Chordata</taxon>
        <taxon>Craniata</taxon>
        <taxon>Vertebrata</taxon>
        <taxon>Euteleostomi</taxon>
        <taxon>Archelosauria</taxon>
        <taxon>Archosauria</taxon>
        <taxon>Dinosauria</taxon>
        <taxon>Saurischia</taxon>
        <taxon>Theropoda</taxon>
        <taxon>Coelurosauria</taxon>
        <taxon>Aves</taxon>
        <taxon>Neognathae</taxon>
        <taxon>Neoaves</taxon>
        <taxon>Telluraves</taxon>
        <taxon>Australaves</taxon>
        <taxon>Passeriformes</taxon>
        <taxon>Formicariidae</taxon>
        <taxon>Grallaria</taxon>
    </lineage>
</organism>
<feature type="region of interest" description="Disordered" evidence="4">
    <location>
        <begin position="138"/>
        <end position="161"/>
    </location>
</feature>
<evidence type="ECO:0000256" key="2">
    <source>
        <dbReference type="ARBA" id="ARBA00006311"/>
    </source>
</evidence>
<dbReference type="GO" id="GO:0005811">
    <property type="term" value="C:lipid droplet"/>
    <property type="evidence" value="ECO:0007669"/>
    <property type="project" value="UniProtKB-SubCell"/>
</dbReference>
<dbReference type="GO" id="GO:0005829">
    <property type="term" value="C:cytosol"/>
    <property type="evidence" value="ECO:0007669"/>
    <property type="project" value="TreeGrafter"/>
</dbReference>
<protein>
    <submittedName>
        <fullName evidence="5">PLIN3 protein</fullName>
    </submittedName>
</protein>
<dbReference type="Pfam" id="PF03036">
    <property type="entry name" value="Perilipin"/>
    <property type="match status" value="1"/>
</dbReference>
<name>A0A7K9ADA8_9PASS</name>
<comment type="caution">
    <text evidence="5">The sequence shown here is derived from an EMBL/GenBank/DDBJ whole genome shotgun (WGS) entry which is preliminary data.</text>
</comment>
<feature type="non-terminal residue" evidence="5">
    <location>
        <position position="161"/>
    </location>
</feature>
<dbReference type="SUPFAM" id="SSF109775">
    <property type="entry name" value="Mannose-6-phosphate receptor binding protein 1 (Tip47), C-terminal domain"/>
    <property type="match status" value="1"/>
</dbReference>
<dbReference type="EMBL" id="VWZG01012373">
    <property type="protein sequence ID" value="NXG25237.1"/>
    <property type="molecule type" value="Genomic_DNA"/>
</dbReference>
<feature type="non-terminal residue" evidence="5">
    <location>
        <position position="1"/>
    </location>
</feature>
<dbReference type="GO" id="GO:0019915">
    <property type="term" value="P:lipid storage"/>
    <property type="evidence" value="ECO:0007669"/>
    <property type="project" value="TreeGrafter"/>
</dbReference>
<dbReference type="PANTHER" id="PTHR14024:SF11">
    <property type="entry name" value="PERILIPIN-3"/>
    <property type="match status" value="1"/>
</dbReference>
<dbReference type="PANTHER" id="PTHR14024">
    <property type="entry name" value="PERILIPIN"/>
    <property type="match status" value="1"/>
</dbReference>
<comment type="similarity">
    <text evidence="2">Belongs to the perilipin family.</text>
</comment>
<evidence type="ECO:0000256" key="3">
    <source>
        <dbReference type="ARBA" id="ARBA00022677"/>
    </source>
</evidence>
<keyword evidence="6" id="KW-1185">Reference proteome</keyword>
<evidence type="ECO:0000313" key="5">
    <source>
        <dbReference type="EMBL" id="NXG25237.1"/>
    </source>
</evidence>
<dbReference type="Proteomes" id="UP000591535">
    <property type="component" value="Unassembled WGS sequence"/>
</dbReference>
<proteinExistence type="inferred from homology"/>
<accession>A0A7K9ADA8</accession>
<evidence type="ECO:0000313" key="6">
    <source>
        <dbReference type="Proteomes" id="UP000591535"/>
    </source>
</evidence>
<dbReference type="GO" id="GO:0010890">
    <property type="term" value="P:positive regulation of triglyceride storage"/>
    <property type="evidence" value="ECO:0007669"/>
    <property type="project" value="TreeGrafter"/>
</dbReference>
<reference evidence="5 6" key="1">
    <citation type="submission" date="2019-09" db="EMBL/GenBank/DDBJ databases">
        <title>Bird 10,000 Genomes (B10K) Project - Family phase.</title>
        <authorList>
            <person name="Zhang G."/>
        </authorList>
    </citation>
    <scope>NUCLEOTIDE SEQUENCE [LARGE SCALE GENOMIC DNA]</scope>
    <source>
        <strain evidence="5">B10K-DU-001-02</strain>
        <tissue evidence="5">Muscle</tissue>
    </source>
</reference>
<dbReference type="AlphaFoldDB" id="A0A7K9ADA8"/>